<dbReference type="AlphaFoldDB" id="A0A1H0A863"/>
<keyword evidence="3" id="KW-1185">Reference proteome</keyword>
<dbReference type="Proteomes" id="UP000199544">
    <property type="component" value="Unassembled WGS sequence"/>
</dbReference>
<dbReference type="Pfam" id="PF20136">
    <property type="entry name" value="DUF6526"/>
    <property type="match status" value="1"/>
</dbReference>
<accession>A0A1H0A863</accession>
<dbReference type="RefSeq" id="WP_090237323.1">
    <property type="nucleotide sequence ID" value="NZ_FNHW01000002.1"/>
</dbReference>
<evidence type="ECO:0000313" key="3">
    <source>
        <dbReference type="Proteomes" id="UP000199544"/>
    </source>
</evidence>
<evidence type="ECO:0000313" key="2">
    <source>
        <dbReference type="EMBL" id="SDN29421.1"/>
    </source>
</evidence>
<organism evidence="2 3">
    <name type="scientific">Fictibacillus solisalsi</name>
    <dbReference type="NCBI Taxonomy" id="459525"/>
    <lineage>
        <taxon>Bacteria</taxon>
        <taxon>Bacillati</taxon>
        <taxon>Bacillota</taxon>
        <taxon>Bacilli</taxon>
        <taxon>Bacillales</taxon>
        <taxon>Fictibacillaceae</taxon>
        <taxon>Fictibacillus</taxon>
    </lineage>
</organism>
<evidence type="ECO:0000256" key="1">
    <source>
        <dbReference type="SAM" id="Phobius"/>
    </source>
</evidence>
<name>A0A1H0A863_9BACL</name>
<reference evidence="3" key="1">
    <citation type="submission" date="2016-10" db="EMBL/GenBank/DDBJ databases">
        <authorList>
            <person name="Varghese N."/>
            <person name="Submissions S."/>
        </authorList>
    </citation>
    <scope>NUCLEOTIDE SEQUENCE [LARGE SCALE GENOMIC DNA]</scope>
    <source>
        <strain evidence="3">CGMCC 1.6854</strain>
    </source>
</reference>
<dbReference type="OrthoDB" id="765463at2"/>
<keyword evidence="1" id="KW-1133">Transmembrane helix</keyword>
<keyword evidence="1" id="KW-0812">Transmembrane</keyword>
<proteinExistence type="predicted"/>
<feature type="transmembrane region" description="Helical" evidence="1">
    <location>
        <begin position="15"/>
        <end position="36"/>
    </location>
</feature>
<keyword evidence="1" id="KW-0472">Membrane</keyword>
<dbReference type="InterPro" id="IPR045385">
    <property type="entry name" value="DUF6526"/>
</dbReference>
<sequence length="144" mass="16755">MENQNLKNHARIHPLYHFVLLIFVLGSLGTAVTYFIDALIEWRNINLAVVLLLMAGSLVALFMLVRLYPLKAQDRAIRAEENLRHYVLTGKLLDKRLSARQIVALRFASDEEFPALSEKAAENNWNTKEIKEKIQDWRGDYYRI</sequence>
<feature type="transmembrane region" description="Helical" evidence="1">
    <location>
        <begin position="48"/>
        <end position="68"/>
    </location>
</feature>
<gene>
    <name evidence="2" type="ORF">SAMN04488137_3963</name>
</gene>
<dbReference type="EMBL" id="FNHW01000002">
    <property type="protein sequence ID" value="SDN29421.1"/>
    <property type="molecule type" value="Genomic_DNA"/>
</dbReference>
<protein>
    <submittedName>
        <fullName evidence="2">Uncharacterized protein</fullName>
    </submittedName>
</protein>
<dbReference type="STRING" id="459525.SAMN04488137_3963"/>